<evidence type="ECO:0000313" key="3">
    <source>
        <dbReference type="EMBL" id="CAD8062670.1"/>
    </source>
</evidence>
<sequence>MNEITEFTILQLKSQLESSLENTGSQSKESLKLLLQYSRMLSSYAEQQTNNKAITILNQAFKMLLPDKPPKLLSIQFQYWRLLIMTAIKLCKALEINGQLQQGLNVLIQIENITKQYNKSLEWAQNVELEYLYYHLAIIWEKLQNKERTFYAANECILLLKSNLKNKAEQKQIHMIAEMLKLQSQTKNSIHQQLSYFNQIQFYQSKYLGDNHKETIKTIMRINQLKSEIQFEKEIEEFSKEDFKKKIPFQEVSQIDFYGEEKSFNLEQQQQQQQQQQTKQFDSKEYLRQRLFNQQKQLVIHAKNNSQSKSSLRISHQSKKSLEDFKRFTDTKINLKINSRTSSSGDNKFYYFLNVNNLQGRTKTETTQYRTTQSKNQDRLTPQGIPSQQFRCKTNKSNVSLNNTQNQQELNSGKNVKDDVFKDLMTQRPKSSIAQQRLAKQLQMTIGHQVIVNKKSSQQIQLSNSKPVERMLKKLNTQELNLKKRVLNLQQPIQHSEVSTKKSNQAQEIVFGPQSQKSINLVTSGDDHTQKRSDLDQFEYNLEKIIKIQRFFRFKLKQFHNYDIKHEKINLNKFSVGFVHEDEDKFADKTPALRGKSNNFKFAYQRSNTSSVESIKFASKRDNFLQPQLFQYKQKDHSFNSQASSKLINQKSGSNSQINEQSSESLQDFEQLVLNIDKKWFYEEYIQGQCFFFCDDQADQIMRLLKFKAKFLHQNEDDNISLQCELEIEKGFQSHIIILPIILSMKNWKLYAKMKGLQFFLNLLKEFVEQNFPIIPQTTKILIYKGQYFDMLLESIIQLISVIMKNICSERKLVGVKLYYTKDVQIKKNRKMIQQYYQKQRQEQRQYYFKSLQFFMNHYDIRINKRASSIDLNLKGLMGNDIAKQKLKAAENAVLFAIKAKTSIQNQPPKPPVIPLMLFDDDNVQSPQILEVSMRDPDVNRMQLKNIINPQKRRQSIQEQEMNRFSNLFQQNQKVHHQRNHSNLTPKKTSESIFKKTFTIETNLLQQKILTRPQTIIQQVDQSFSSKSQQSQTSSNNQSKDHDLQPPSISHSVSLSQQPPPSFKKKNVGNVSQSQQGNTTNSVQNLLDTQQNLVAHQLFDTQALEGLELIPEQENELEQKIITIYQKDDHFTVSPQWKIKRKATIHNFQFEYFWNQHKQQKKVFQKIYNNPFNIKEILMVGTQQIDKQYFLISVTQILKEQIQIFNQSVLNNKELVKIQITYRLAYPYDNIWQDSIVIKFKEFIKWFVPDFELSSYIQYFGLSKNQKIQALSYLGRYAHIKESKIKLEYYEEKRNKNKIKQQQRRDIEISRMKQIESMLIRDNMDLYYIQILGLNNLYQELLKERKILEEKIKRKEERLRLFLQLTDPNKLDPTTQQPKYIGYDYDGDSEEKTIQVPLNLQMQILKSYNTVVYLKQQKQIIKIQSTYLIWEGDNIKMWRPFQRKIWQQVKIENKDKLINAIQCKLRNYILKQIIVKILSLNGKKYIIKQQKQFVQNNSSQDLLYQYFQLKQFSNQQFYKFLSILRVQLLQLDDCSHLWNSYFKQYKQLQHCYISQIGDCLLEIIVLIDNFAQVLNQNLNRYVFIRINIYEKQNMKTKMHKLVLTLDDLHITSKKQYDLYNENITQIIFDDVQKLMHKYVSYENQGVTKNPTLVIKNSKLNRTFKLVNSLPWLHNFNYDEFQVTLYPQKFQFYHPQGLHPKIICKVVKFLKIPQVFSKRHHSFYDNYEKQYDKLQEDFTFRVPCIITIEKFQEISSFYIYIYFPQFCRRFITKLHFDDILINQDFNLKLNFQFKEQLRIHRSEKLWQSLIESFKIVINDQKKLILQIKKFKLSCILQEVVYQKIKQIEKSQESILFIVNIEKKIEQDPEQLLIHYPFERMKLQEAKNYSMFLKLQWLNQYDNIQSYRLPLYELMIGYFEKTIKGFNMFDYKFKLVDLIRMCQISVENIIMNFSMNQTINYNNTLDQLMPQQLTYNINQTIKLNINLKTIQVDKSIYKLLYRGVLLRKPSILVGIYQKLHKQQLYFYIQRAKDCESFIHKIRFQEIENIYPGFQLNLQINQRSIGPNIFKILKNRLIVQSYYQLN</sequence>
<evidence type="ECO:0000313" key="4">
    <source>
        <dbReference type="Proteomes" id="UP000688137"/>
    </source>
</evidence>
<name>A0A8S1L3M2_PARPR</name>
<comment type="caution">
    <text evidence="3">The sequence shown here is derived from an EMBL/GenBank/DDBJ whole genome shotgun (WGS) entry which is preliminary data.</text>
</comment>
<feature type="region of interest" description="Disordered" evidence="2">
    <location>
        <begin position="1020"/>
        <end position="1079"/>
    </location>
</feature>
<keyword evidence="1" id="KW-0175">Coiled coil</keyword>
<feature type="compositionally biased region" description="Polar residues" evidence="2">
    <location>
        <begin position="1069"/>
        <end position="1079"/>
    </location>
</feature>
<feature type="coiled-coil region" evidence="1">
    <location>
        <begin position="1331"/>
        <end position="1365"/>
    </location>
</feature>
<evidence type="ECO:0000256" key="1">
    <source>
        <dbReference type="SAM" id="Coils"/>
    </source>
</evidence>
<dbReference type="Proteomes" id="UP000688137">
    <property type="component" value="Unassembled WGS sequence"/>
</dbReference>
<dbReference type="OMA" id="HYDIRIN"/>
<proteinExistence type="predicted"/>
<gene>
    <name evidence="3" type="ORF">PPRIM_AZ9-3.1.T0330274</name>
</gene>
<protein>
    <submittedName>
        <fullName evidence="3">Uncharacterized protein</fullName>
    </submittedName>
</protein>
<dbReference type="EMBL" id="CAJJDM010000032">
    <property type="protein sequence ID" value="CAD8062670.1"/>
    <property type="molecule type" value="Genomic_DNA"/>
</dbReference>
<organism evidence="3 4">
    <name type="scientific">Paramecium primaurelia</name>
    <dbReference type="NCBI Taxonomy" id="5886"/>
    <lineage>
        <taxon>Eukaryota</taxon>
        <taxon>Sar</taxon>
        <taxon>Alveolata</taxon>
        <taxon>Ciliophora</taxon>
        <taxon>Intramacronucleata</taxon>
        <taxon>Oligohymenophorea</taxon>
        <taxon>Peniculida</taxon>
        <taxon>Parameciidae</taxon>
        <taxon>Paramecium</taxon>
    </lineage>
</organism>
<feature type="compositionally biased region" description="Polar residues" evidence="2">
    <location>
        <begin position="1047"/>
        <end position="1057"/>
    </location>
</feature>
<reference evidence="3" key="1">
    <citation type="submission" date="2021-01" db="EMBL/GenBank/DDBJ databases">
        <authorList>
            <consortium name="Genoscope - CEA"/>
            <person name="William W."/>
        </authorList>
    </citation>
    <scope>NUCLEOTIDE SEQUENCE</scope>
</reference>
<keyword evidence="4" id="KW-1185">Reference proteome</keyword>
<feature type="compositionally biased region" description="Low complexity" evidence="2">
    <location>
        <begin position="1020"/>
        <end position="1038"/>
    </location>
</feature>
<feature type="region of interest" description="Disordered" evidence="2">
    <location>
        <begin position="363"/>
        <end position="389"/>
    </location>
</feature>
<evidence type="ECO:0000256" key="2">
    <source>
        <dbReference type="SAM" id="MobiDB-lite"/>
    </source>
</evidence>
<accession>A0A8S1L3M2</accession>